<protein>
    <recommendedName>
        <fullName evidence="3">RRM domain-containing protein</fullName>
    </recommendedName>
</protein>
<keyword evidence="1 2" id="KW-0694">RNA-binding</keyword>
<evidence type="ECO:0000259" key="3">
    <source>
        <dbReference type="PROSITE" id="PS50102"/>
    </source>
</evidence>
<proteinExistence type="predicted"/>
<accession>A0A2V1EDZ4</accession>
<sequence length="302" mass="33744">MGSSLFLRGSTRICPVAIAAPHRQFTSASGSLRNAISNTEGKYRQTVPKGLDGRKLLASGIHRRATPHQIESLFKDAGVDVTSITMAVNRFTFGPSTFAIIEVSNEQQASRAVEELNTKKVAINSKPFQVAPLLSDWEIKDREFSPTFLFESANPDFSKAMKPVLENRRVVFKVKLPGWAPLKQKVSQRNRQNLDHVVRLLSKYGLEAVSDVGTNWGRISFLPKYLCLVDFSTKEGAEEAIRELHNTEHEGQKIGLELSKISPWKAHLINQWDPKLLIQLKESGLAPAKIFPNKIDAKKSED</sequence>
<evidence type="ECO:0000256" key="1">
    <source>
        <dbReference type="ARBA" id="ARBA00022884"/>
    </source>
</evidence>
<keyword evidence="5" id="KW-1185">Reference proteome</keyword>
<dbReference type="InterPro" id="IPR012677">
    <property type="entry name" value="Nucleotide-bd_a/b_plait_sf"/>
</dbReference>
<name>A0A2V1EDZ4_9PLEO</name>
<evidence type="ECO:0000256" key="2">
    <source>
        <dbReference type="PROSITE-ProRule" id="PRU00176"/>
    </source>
</evidence>
<dbReference type="GO" id="GO:0003723">
    <property type="term" value="F:RNA binding"/>
    <property type="evidence" value="ECO:0007669"/>
    <property type="project" value="UniProtKB-UniRule"/>
</dbReference>
<gene>
    <name evidence="4" type="ORF">DM02DRAFT_648481</name>
</gene>
<dbReference type="PROSITE" id="PS50102">
    <property type="entry name" value="RRM"/>
    <property type="match status" value="1"/>
</dbReference>
<dbReference type="Proteomes" id="UP000244855">
    <property type="component" value="Unassembled WGS sequence"/>
</dbReference>
<feature type="domain" description="RRM" evidence="3">
    <location>
        <begin position="54"/>
        <end position="135"/>
    </location>
</feature>
<dbReference type="EMBL" id="KZ805302">
    <property type="protein sequence ID" value="PVI07894.1"/>
    <property type="molecule type" value="Genomic_DNA"/>
</dbReference>
<evidence type="ECO:0000313" key="4">
    <source>
        <dbReference type="EMBL" id="PVI07894.1"/>
    </source>
</evidence>
<dbReference type="InterPro" id="IPR035979">
    <property type="entry name" value="RBD_domain_sf"/>
</dbReference>
<organism evidence="4 5">
    <name type="scientific">Periconia macrospinosa</name>
    <dbReference type="NCBI Taxonomy" id="97972"/>
    <lineage>
        <taxon>Eukaryota</taxon>
        <taxon>Fungi</taxon>
        <taxon>Dikarya</taxon>
        <taxon>Ascomycota</taxon>
        <taxon>Pezizomycotina</taxon>
        <taxon>Dothideomycetes</taxon>
        <taxon>Pleosporomycetidae</taxon>
        <taxon>Pleosporales</taxon>
        <taxon>Massarineae</taxon>
        <taxon>Periconiaceae</taxon>
        <taxon>Periconia</taxon>
    </lineage>
</organism>
<dbReference type="AlphaFoldDB" id="A0A2V1EDZ4"/>
<dbReference type="OrthoDB" id="272703at2759"/>
<dbReference type="InterPro" id="IPR000504">
    <property type="entry name" value="RRM_dom"/>
</dbReference>
<evidence type="ECO:0000313" key="5">
    <source>
        <dbReference type="Proteomes" id="UP000244855"/>
    </source>
</evidence>
<dbReference type="SUPFAM" id="SSF54928">
    <property type="entry name" value="RNA-binding domain, RBD"/>
    <property type="match status" value="2"/>
</dbReference>
<dbReference type="SMART" id="SM00360">
    <property type="entry name" value="RRM"/>
    <property type="match status" value="2"/>
</dbReference>
<dbReference type="PANTHER" id="PTHR21245">
    <property type="entry name" value="HETEROGENEOUS NUCLEAR RIBONUCLEOPROTEIN"/>
    <property type="match status" value="1"/>
</dbReference>
<reference evidence="4 5" key="1">
    <citation type="journal article" date="2018" name="Sci. Rep.">
        <title>Comparative genomics provides insights into the lifestyle and reveals functional heterogeneity of dark septate endophytic fungi.</title>
        <authorList>
            <person name="Knapp D.G."/>
            <person name="Nemeth J.B."/>
            <person name="Barry K."/>
            <person name="Hainaut M."/>
            <person name="Henrissat B."/>
            <person name="Johnson J."/>
            <person name="Kuo A."/>
            <person name="Lim J.H.P."/>
            <person name="Lipzen A."/>
            <person name="Nolan M."/>
            <person name="Ohm R.A."/>
            <person name="Tamas L."/>
            <person name="Grigoriev I.V."/>
            <person name="Spatafora J.W."/>
            <person name="Nagy L.G."/>
            <person name="Kovacs G.M."/>
        </authorList>
    </citation>
    <scope>NUCLEOTIDE SEQUENCE [LARGE SCALE GENOMIC DNA]</scope>
    <source>
        <strain evidence="4 5">DSE2036</strain>
    </source>
</reference>
<dbReference type="Gene3D" id="3.30.70.330">
    <property type="match status" value="2"/>
</dbReference>
<dbReference type="Pfam" id="PF00076">
    <property type="entry name" value="RRM_1"/>
    <property type="match status" value="1"/>
</dbReference>